<proteinExistence type="predicted"/>
<accession>A0A1Y0B4X5</accession>
<dbReference type="EMBL" id="KY774314">
    <property type="protein sequence ID" value="ART32409.1"/>
    <property type="molecule type" value="Genomic_DNA"/>
</dbReference>
<gene>
    <name evidence="2" type="ORF">AEK19_MT2264</name>
</gene>
<name>A0A1Y0B4X5_9LAMI</name>
<organism evidence="2">
    <name type="scientific">Utricularia reniformis</name>
    <dbReference type="NCBI Taxonomy" id="192314"/>
    <lineage>
        <taxon>Eukaryota</taxon>
        <taxon>Viridiplantae</taxon>
        <taxon>Streptophyta</taxon>
        <taxon>Embryophyta</taxon>
        <taxon>Tracheophyta</taxon>
        <taxon>Spermatophyta</taxon>
        <taxon>Magnoliopsida</taxon>
        <taxon>eudicotyledons</taxon>
        <taxon>Gunneridae</taxon>
        <taxon>Pentapetalae</taxon>
        <taxon>asterids</taxon>
        <taxon>lamiids</taxon>
        <taxon>Lamiales</taxon>
        <taxon>Lentibulariaceae</taxon>
        <taxon>Utricularia</taxon>
    </lineage>
</organism>
<evidence type="ECO:0000313" key="2">
    <source>
        <dbReference type="EMBL" id="ART32409.1"/>
    </source>
</evidence>
<feature type="region of interest" description="Disordered" evidence="1">
    <location>
        <begin position="30"/>
        <end position="56"/>
    </location>
</feature>
<protein>
    <submittedName>
        <fullName evidence="2">Uncharacterized protein</fullName>
    </submittedName>
</protein>
<keyword evidence="2" id="KW-0496">Mitochondrion</keyword>
<sequence>MVFTSYSTYRSRLTVNSPLPLVERLQTFPSTSAGCNPKPCPEQKAKKDWKWSRMPR</sequence>
<evidence type="ECO:0000256" key="1">
    <source>
        <dbReference type="SAM" id="MobiDB-lite"/>
    </source>
</evidence>
<dbReference type="AlphaFoldDB" id="A0A1Y0B4X5"/>
<reference evidence="2" key="1">
    <citation type="submission" date="2017-03" db="EMBL/GenBank/DDBJ databases">
        <title>The mitochondrial genome of the carnivorous plant Utricularia reniformis (Lentibulariaceae): structure, comparative analysis and evolutionary landmarks.</title>
        <authorList>
            <person name="Silva S.R."/>
            <person name="Alvarenga D.O."/>
            <person name="Michael T.P."/>
            <person name="Miranda V.F.O."/>
            <person name="Varani A.M."/>
        </authorList>
    </citation>
    <scope>NUCLEOTIDE SEQUENCE</scope>
</reference>
<geneLocation type="mitochondrion" evidence="2"/>
<feature type="compositionally biased region" description="Basic and acidic residues" evidence="1">
    <location>
        <begin position="41"/>
        <end position="56"/>
    </location>
</feature>